<feature type="region of interest" description="Disordered" evidence="3">
    <location>
        <begin position="285"/>
        <end position="356"/>
    </location>
</feature>
<sequence>MSGSTSTRPNDFFDLPEEARADDQYVVEKIMAKRRTRKGKCEYLLKWAGFSDADNTWEAQHDIHPDLIAEFERQQMDADTSNPIYSILGEDPPKKQRASLSATSSSSNHADSPPAKKKKKTSNSVILTTKSAKPLPPSPSPPLSTTTTTTTTPVAATNEVRKKVFGVEKGWRVRAVIGAAKQKDSSVLYAVDYVQGSPILREYVPSEIAHIYIPRELIEFFQKKIENRIHAMSSTEGIPIRRLVVHDPKDMPLHYGETPGGSIFSTTPGGSRIYYDRAFLLSRRDSPMTRSPPNLPFIPEVTLIPGPDKNGDIVENGHSTDKKDRAGSSVDKSNLSKSDRSKSAKKDGDDQFSMDM</sequence>
<dbReference type="PROSITE" id="PS50013">
    <property type="entry name" value="CHROMO_2"/>
    <property type="match status" value="1"/>
</dbReference>
<evidence type="ECO:0000256" key="3">
    <source>
        <dbReference type="SAM" id="MobiDB-lite"/>
    </source>
</evidence>
<dbReference type="SUPFAM" id="SSF54160">
    <property type="entry name" value="Chromo domain-like"/>
    <property type="match status" value="2"/>
</dbReference>
<feature type="compositionally biased region" description="Low complexity" evidence="3">
    <location>
        <begin position="98"/>
        <end position="113"/>
    </location>
</feature>
<dbReference type="InterPro" id="IPR016197">
    <property type="entry name" value="Chromo-like_dom_sf"/>
</dbReference>
<feature type="compositionally biased region" description="Basic and acidic residues" evidence="3">
    <location>
        <begin position="337"/>
        <end position="349"/>
    </location>
</feature>
<dbReference type="GO" id="GO:0005634">
    <property type="term" value="C:nucleus"/>
    <property type="evidence" value="ECO:0007669"/>
    <property type="project" value="UniProtKB-SubCell"/>
</dbReference>
<dbReference type="SMART" id="SM00298">
    <property type="entry name" value="CHROMO"/>
    <property type="match status" value="2"/>
</dbReference>
<dbReference type="PANTHER" id="PTHR22812">
    <property type="entry name" value="CHROMOBOX PROTEIN"/>
    <property type="match status" value="1"/>
</dbReference>
<feature type="compositionally biased region" description="Low complexity" evidence="3">
    <location>
        <begin position="143"/>
        <end position="155"/>
    </location>
</feature>
<dbReference type="GO" id="GO:0008190">
    <property type="term" value="F:eukaryotic initiation factor 4E binding"/>
    <property type="evidence" value="ECO:0007669"/>
    <property type="project" value="InterPro"/>
</dbReference>
<dbReference type="Pfam" id="PF05456">
    <property type="entry name" value="eIF_4EBP"/>
    <property type="match status" value="1"/>
</dbReference>
<dbReference type="InterPro" id="IPR017984">
    <property type="entry name" value="Chromo_dom_subgr"/>
</dbReference>
<evidence type="ECO:0000256" key="1">
    <source>
        <dbReference type="ARBA" id="ARBA00004123"/>
    </source>
</evidence>
<dbReference type="InterPro" id="IPR008606">
    <property type="entry name" value="EIF4EBP"/>
</dbReference>
<dbReference type="Pfam" id="PF00385">
    <property type="entry name" value="Chromo"/>
    <property type="match status" value="1"/>
</dbReference>
<accession>A0A813Z6V3</accession>
<keyword evidence="2" id="KW-0539">Nucleus</keyword>
<dbReference type="AlphaFoldDB" id="A0A813Z6V3"/>
<feature type="region of interest" description="Disordered" evidence="3">
    <location>
        <begin position="82"/>
        <end position="155"/>
    </location>
</feature>
<dbReference type="Gene3D" id="2.40.50.40">
    <property type="match status" value="1"/>
</dbReference>
<dbReference type="Proteomes" id="UP000663852">
    <property type="component" value="Unassembled WGS sequence"/>
</dbReference>
<reference evidence="5" key="1">
    <citation type="submission" date="2021-02" db="EMBL/GenBank/DDBJ databases">
        <authorList>
            <person name="Nowell W R."/>
        </authorList>
    </citation>
    <scope>NUCLEOTIDE SEQUENCE</scope>
</reference>
<dbReference type="InterPro" id="IPR000953">
    <property type="entry name" value="Chromo/chromo_shadow_dom"/>
</dbReference>
<gene>
    <name evidence="6" type="ORF">EDS130_LOCUS22652</name>
    <name evidence="5" type="ORF">XAT740_LOCUS7674</name>
</gene>
<evidence type="ECO:0000256" key="2">
    <source>
        <dbReference type="ARBA" id="ARBA00023242"/>
    </source>
</evidence>
<dbReference type="InterPro" id="IPR051219">
    <property type="entry name" value="Heterochromatin_chromo-domain"/>
</dbReference>
<feature type="domain" description="Chromo" evidence="4">
    <location>
        <begin position="25"/>
        <end position="83"/>
    </location>
</feature>
<dbReference type="EMBL" id="CAJNOJ010000120">
    <property type="protein sequence ID" value="CAF1151788.1"/>
    <property type="molecule type" value="Genomic_DNA"/>
</dbReference>
<comment type="caution">
    <text evidence="5">The sequence shown here is derived from an EMBL/GenBank/DDBJ whole genome shotgun (WGS) entry which is preliminary data.</text>
</comment>
<evidence type="ECO:0000313" key="7">
    <source>
        <dbReference type="Proteomes" id="UP000663828"/>
    </source>
</evidence>
<comment type="subcellular location">
    <subcellularLocation>
        <location evidence="1">Nucleus</location>
    </subcellularLocation>
</comment>
<keyword evidence="7" id="KW-1185">Reference proteome</keyword>
<dbReference type="GO" id="GO:0045947">
    <property type="term" value="P:negative regulation of translational initiation"/>
    <property type="evidence" value="ECO:0007669"/>
    <property type="project" value="InterPro"/>
</dbReference>
<evidence type="ECO:0000259" key="4">
    <source>
        <dbReference type="PROSITE" id="PS50013"/>
    </source>
</evidence>
<protein>
    <recommendedName>
        <fullName evidence="4">Chromo domain-containing protein</fullName>
    </recommendedName>
</protein>
<proteinExistence type="predicted"/>
<evidence type="ECO:0000313" key="5">
    <source>
        <dbReference type="EMBL" id="CAF0894161.1"/>
    </source>
</evidence>
<dbReference type="PRINTS" id="PR00504">
    <property type="entry name" value="CHROMODOMAIN"/>
</dbReference>
<dbReference type="EMBL" id="CAJNOR010000371">
    <property type="protein sequence ID" value="CAF0894161.1"/>
    <property type="molecule type" value="Genomic_DNA"/>
</dbReference>
<name>A0A813Z6V3_ADIRI</name>
<organism evidence="5 7">
    <name type="scientific">Adineta ricciae</name>
    <name type="common">Rotifer</name>
    <dbReference type="NCBI Taxonomy" id="249248"/>
    <lineage>
        <taxon>Eukaryota</taxon>
        <taxon>Metazoa</taxon>
        <taxon>Spiralia</taxon>
        <taxon>Gnathifera</taxon>
        <taxon>Rotifera</taxon>
        <taxon>Eurotatoria</taxon>
        <taxon>Bdelloidea</taxon>
        <taxon>Adinetida</taxon>
        <taxon>Adinetidae</taxon>
        <taxon>Adineta</taxon>
    </lineage>
</organism>
<dbReference type="OrthoDB" id="1918685at2759"/>
<dbReference type="InterPro" id="IPR023780">
    <property type="entry name" value="Chromo_domain"/>
</dbReference>
<dbReference type="Proteomes" id="UP000663828">
    <property type="component" value="Unassembled WGS sequence"/>
</dbReference>
<evidence type="ECO:0000313" key="6">
    <source>
        <dbReference type="EMBL" id="CAF1151788.1"/>
    </source>
</evidence>